<dbReference type="CDD" id="cd07984">
    <property type="entry name" value="LPLAT_LABLAT-like"/>
    <property type="match status" value="1"/>
</dbReference>
<dbReference type="RefSeq" id="WP_005469569.1">
    <property type="nucleotide sequence ID" value="NZ_KB291047.1"/>
</dbReference>
<dbReference type="PATRIC" id="fig|1127696.3.peg.957"/>
<sequence length="310" mass="36531">MERLEYLLLRLLLGLLARLPWWVIHCLCRLSASLLEHALHYRRRVIRENLANSFPEKSEAERRKIERDFYLQFAYNFLSTPKLLRLPSHEIMERHFLIPDLTPLRQVFEEHPCAFAALGHLGNWELFSTGQLYFDQLGVTMDQVYRPLKSKLMDEFFARQRQAFGATLTPKAQVARRLVEHLNATEGKTLMAMITDQAPGMGHVHYFTLFLNQATAILDGVERLARKYNLPVLYFDIERVSPVRFVGRFRLITDSPRELPPLAITEQYTRLLEETIRRDPASWLWSHRRWKRPLSDYPEATLSEALRDQE</sequence>
<dbReference type="Proteomes" id="UP000010408">
    <property type="component" value="Unassembled WGS sequence"/>
</dbReference>
<comment type="caution">
    <text evidence="7">The sequence shown here is derived from an EMBL/GenBank/DDBJ whole genome shotgun (WGS) entry which is preliminary data.</text>
</comment>
<evidence type="ECO:0000256" key="3">
    <source>
        <dbReference type="ARBA" id="ARBA00022519"/>
    </source>
</evidence>
<reference evidence="7 8" key="1">
    <citation type="submission" date="2012-05" db="EMBL/GenBank/DDBJ databases">
        <authorList>
            <person name="Weinstock G."/>
            <person name="Sodergren E."/>
            <person name="Lobos E.A."/>
            <person name="Fulton L."/>
            <person name="Fulton R."/>
            <person name="Courtney L."/>
            <person name="Fronick C."/>
            <person name="O'Laughlin M."/>
            <person name="Godfrey J."/>
            <person name="Wilson R.M."/>
            <person name="Miner T."/>
            <person name="Farmer C."/>
            <person name="Delehaunty K."/>
            <person name="Cordes M."/>
            <person name="Minx P."/>
            <person name="Tomlinson C."/>
            <person name="Chen J."/>
            <person name="Wollam A."/>
            <person name="Pepin K.H."/>
            <person name="Bhonagiri V."/>
            <person name="Zhang X."/>
            <person name="Suruliraj S."/>
            <person name="Warren W."/>
            <person name="Mitreva M."/>
            <person name="Mardis E.R."/>
            <person name="Wilson R.K."/>
        </authorList>
    </citation>
    <scope>NUCLEOTIDE SEQUENCE [LARGE SCALE GENOMIC DNA]</scope>
    <source>
        <strain evidence="7 8">F0037</strain>
    </source>
</reference>
<dbReference type="eggNOG" id="COG1560">
    <property type="taxonomic scope" value="Bacteria"/>
</dbReference>
<keyword evidence="2" id="KW-1003">Cell membrane</keyword>
<keyword evidence="6 7" id="KW-0012">Acyltransferase</keyword>
<dbReference type="EMBL" id="AMEQ01000029">
    <property type="protein sequence ID" value="EKY01150.1"/>
    <property type="molecule type" value="Genomic_DNA"/>
</dbReference>
<accession>L1NCY8</accession>
<dbReference type="InterPro" id="IPR004960">
    <property type="entry name" value="LipA_acyltrans"/>
</dbReference>
<comment type="subcellular location">
    <subcellularLocation>
        <location evidence="1">Cell inner membrane</location>
    </subcellularLocation>
</comment>
<evidence type="ECO:0000256" key="4">
    <source>
        <dbReference type="ARBA" id="ARBA00022679"/>
    </source>
</evidence>
<evidence type="ECO:0000256" key="5">
    <source>
        <dbReference type="ARBA" id="ARBA00023136"/>
    </source>
</evidence>
<keyword evidence="3" id="KW-0997">Cell inner membrane</keyword>
<evidence type="ECO:0000313" key="7">
    <source>
        <dbReference type="EMBL" id="EKY01150.1"/>
    </source>
</evidence>
<gene>
    <name evidence="7" type="ORF">HMPREF9134_01056</name>
</gene>
<dbReference type="Pfam" id="PF03279">
    <property type="entry name" value="Lip_A_acyltrans"/>
    <property type="match status" value="1"/>
</dbReference>
<dbReference type="HOGENOM" id="CLU_049421_4_1_10"/>
<evidence type="ECO:0000256" key="1">
    <source>
        <dbReference type="ARBA" id="ARBA00004533"/>
    </source>
</evidence>
<dbReference type="PANTHER" id="PTHR30606">
    <property type="entry name" value="LIPID A BIOSYNTHESIS LAUROYL ACYLTRANSFERASE"/>
    <property type="match status" value="1"/>
</dbReference>
<evidence type="ECO:0000256" key="2">
    <source>
        <dbReference type="ARBA" id="ARBA00022475"/>
    </source>
</evidence>
<keyword evidence="4 7" id="KW-0808">Transferase</keyword>
<organism evidence="7 8">
    <name type="scientific">Porphyromonas catoniae F0037</name>
    <dbReference type="NCBI Taxonomy" id="1127696"/>
    <lineage>
        <taxon>Bacteria</taxon>
        <taxon>Pseudomonadati</taxon>
        <taxon>Bacteroidota</taxon>
        <taxon>Bacteroidia</taxon>
        <taxon>Bacteroidales</taxon>
        <taxon>Porphyromonadaceae</taxon>
        <taxon>Porphyromonas</taxon>
    </lineage>
</organism>
<dbReference type="PANTHER" id="PTHR30606:SF10">
    <property type="entry name" value="PHOSPHATIDYLINOSITOL MANNOSIDE ACYLTRANSFERASE"/>
    <property type="match status" value="1"/>
</dbReference>
<evidence type="ECO:0000256" key="6">
    <source>
        <dbReference type="ARBA" id="ARBA00023315"/>
    </source>
</evidence>
<name>L1NCY8_9PORP</name>
<dbReference type="GO" id="GO:0016746">
    <property type="term" value="F:acyltransferase activity"/>
    <property type="evidence" value="ECO:0007669"/>
    <property type="project" value="UniProtKB-KW"/>
</dbReference>
<protein>
    <submittedName>
        <fullName evidence="7">Lipid A biosynthesis (KDO)2-(Lauroyl)-lipid IVA acyltransferase</fullName>
    </submittedName>
</protein>
<proteinExistence type="predicted"/>
<dbReference type="STRING" id="1127696.HMPREF9134_01056"/>
<dbReference type="AlphaFoldDB" id="L1NCY8"/>
<dbReference type="GO" id="GO:0009247">
    <property type="term" value="P:glycolipid biosynthetic process"/>
    <property type="evidence" value="ECO:0007669"/>
    <property type="project" value="UniProtKB-ARBA"/>
</dbReference>
<dbReference type="GO" id="GO:0005886">
    <property type="term" value="C:plasma membrane"/>
    <property type="evidence" value="ECO:0007669"/>
    <property type="project" value="UniProtKB-SubCell"/>
</dbReference>
<keyword evidence="5" id="KW-0472">Membrane</keyword>
<evidence type="ECO:0000313" key="8">
    <source>
        <dbReference type="Proteomes" id="UP000010408"/>
    </source>
</evidence>